<dbReference type="OrthoDB" id="2279611at2759"/>
<reference evidence="6" key="1">
    <citation type="journal article" date="2020" name="Stud. Mycol.">
        <title>101 Dothideomycetes genomes: a test case for predicting lifestyles and emergence of pathogens.</title>
        <authorList>
            <person name="Haridas S."/>
            <person name="Albert R."/>
            <person name="Binder M."/>
            <person name="Bloem J."/>
            <person name="Labutti K."/>
            <person name="Salamov A."/>
            <person name="Andreopoulos B."/>
            <person name="Baker S."/>
            <person name="Barry K."/>
            <person name="Bills G."/>
            <person name="Bluhm B."/>
            <person name="Cannon C."/>
            <person name="Castanera R."/>
            <person name="Culley D."/>
            <person name="Daum C."/>
            <person name="Ezra D."/>
            <person name="Gonzalez J."/>
            <person name="Henrissat B."/>
            <person name="Kuo A."/>
            <person name="Liang C."/>
            <person name="Lipzen A."/>
            <person name="Lutzoni F."/>
            <person name="Magnuson J."/>
            <person name="Mondo S."/>
            <person name="Nolan M."/>
            <person name="Ohm R."/>
            <person name="Pangilinan J."/>
            <person name="Park H.-J."/>
            <person name="Ramirez L."/>
            <person name="Alfaro M."/>
            <person name="Sun H."/>
            <person name="Tritt A."/>
            <person name="Yoshinaga Y."/>
            <person name="Zwiers L.-H."/>
            <person name="Turgeon B."/>
            <person name="Goodwin S."/>
            <person name="Spatafora J."/>
            <person name="Crous P."/>
            <person name="Grigoriev I."/>
        </authorList>
    </citation>
    <scope>NUCLEOTIDE SEQUENCE</scope>
    <source>
        <strain evidence="6">ATCC 16933</strain>
    </source>
</reference>
<evidence type="ECO:0000313" key="7">
    <source>
        <dbReference type="Proteomes" id="UP000799766"/>
    </source>
</evidence>
<keyword evidence="2 5" id="KW-0812">Transmembrane</keyword>
<dbReference type="AlphaFoldDB" id="A0A6A6NTI7"/>
<evidence type="ECO:0000256" key="3">
    <source>
        <dbReference type="ARBA" id="ARBA00022989"/>
    </source>
</evidence>
<dbReference type="EMBL" id="MU001690">
    <property type="protein sequence ID" value="KAF2454583.1"/>
    <property type="molecule type" value="Genomic_DNA"/>
</dbReference>
<dbReference type="Pfam" id="PF00335">
    <property type="entry name" value="Tetraspanin"/>
    <property type="match status" value="1"/>
</dbReference>
<dbReference type="InterPro" id="IPR018499">
    <property type="entry name" value="Tetraspanin/Peripherin"/>
</dbReference>
<dbReference type="Proteomes" id="UP000799766">
    <property type="component" value="Unassembled WGS sequence"/>
</dbReference>
<proteinExistence type="predicted"/>
<comment type="subcellular location">
    <subcellularLocation>
        <location evidence="1">Membrane</location>
        <topology evidence="1">Multi-pass membrane protein</topology>
    </subcellularLocation>
</comment>
<evidence type="ECO:0000256" key="4">
    <source>
        <dbReference type="ARBA" id="ARBA00023136"/>
    </source>
</evidence>
<evidence type="ECO:0000256" key="5">
    <source>
        <dbReference type="SAM" id="Phobius"/>
    </source>
</evidence>
<keyword evidence="4 5" id="KW-0472">Membrane</keyword>
<gene>
    <name evidence="6" type="ORF">BDY21DRAFT_98937</name>
</gene>
<feature type="transmembrane region" description="Helical" evidence="5">
    <location>
        <begin position="54"/>
        <end position="77"/>
    </location>
</feature>
<keyword evidence="3 5" id="KW-1133">Transmembrane helix</keyword>
<sequence length="224" mass="24804">MPNKLMWTFIGVDLLFLAGGCLIIAFAVMSEAEMRATPQLDTVATHVLLEQCPLTAGIVNAIFVFLTFLVSLPALALPQNRGWLRAHGWLVVICAIFTLALGINIWFDTLETRSNIERLWGQESRLSQSLLQQKFDCCGYINSTSPPFIMDNTCSSTLVAAQKQGCVGPFSNFANSYLDLIFTMAFGIVGIDVIMLLCTVMVIKYRGELIRYRHIDEKNGNGGI</sequence>
<keyword evidence="7" id="KW-1185">Reference proteome</keyword>
<feature type="transmembrane region" description="Helical" evidence="5">
    <location>
        <begin position="180"/>
        <end position="203"/>
    </location>
</feature>
<accession>A0A6A6NTI7</accession>
<protein>
    <recommendedName>
        <fullName evidence="8">Tetraspanin</fullName>
    </recommendedName>
</protein>
<organism evidence="6 7">
    <name type="scientific">Lineolata rhizophorae</name>
    <dbReference type="NCBI Taxonomy" id="578093"/>
    <lineage>
        <taxon>Eukaryota</taxon>
        <taxon>Fungi</taxon>
        <taxon>Dikarya</taxon>
        <taxon>Ascomycota</taxon>
        <taxon>Pezizomycotina</taxon>
        <taxon>Dothideomycetes</taxon>
        <taxon>Dothideomycetes incertae sedis</taxon>
        <taxon>Lineolatales</taxon>
        <taxon>Lineolataceae</taxon>
        <taxon>Lineolata</taxon>
    </lineage>
</organism>
<name>A0A6A6NTI7_9PEZI</name>
<evidence type="ECO:0000256" key="1">
    <source>
        <dbReference type="ARBA" id="ARBA00004141"/>
    </source>
</evidence>
<evidence type="ECO:0008006" key="8">
    <source>
        <dbReference type="Google" id="ProtNLM"/>
    </source>
</evidence>
<feature type="transmembrane region" description="Helical" evidence="5">
    <location>
        <begin position="89"/>
        <end position="107"/>
    </location>
</feature>
<evidence type="ECO:0000313" key="6">
    <source>
        <dbReference type="EMBL" id="KAF2454583.1"/>
    </source>
</evidence>
<dbReference type="GO" id="GO:0016020">
    <property type="term" value="C:membrane"/>
    <property type="evidence" value="ECO:0007669"/>
    <property type="project" value="UniProtKB-SubCell"/>
</dbReference>
<evidence type="ECO:0000256" key="2">
    <source>
        <dbReference type="ARBA" id="ARBA00022692"/>
    </source>
</evidence>